<feature type="region of interest" description="Disordered" evidence="1">
    <location>
        <begin position="131"/>
        <end position="208"/>
    </location>
</feature>
<proteinExistence type="predicted"/>
<dbReference type="InterPro" id="IPR012340">
    <property type="entry name" value="NA-bd_OB-fold"/>
</dbReference>
<evidence type="ECO:0000259" key="2">
    <source>
        <dbReference type="Pfam" id="PF21669"/>
    </source>
</evidence>
<reference evidence="3" key="1">
    <citation type="submission" date="2021-02" db="EMBL/GenBank/DDBJ databases">
        <title>Psilocybe cubensis genome.</title>
        <authorList>
            <person name="Mckernan K.J."/>
            <person name="Crawford S."/>
            <person name="Trippe A."/>
            <person name="Kane L.T."/>
            <person name="Mclaughlin S."/>
        </authorList>
    </citation>
    <scope>NUCLEOTIDE SEQUENCE [LARGE SCALE GENOMIC DNA]</scope>
    <source>
        <strain evidence="3">MGC-MH-2018</strain>
    </source>
</reference>
<dbReference type="AlphaFoldDB" id="A0A8H7Y6E4"/>
<dbReference type="Pfam" id="PF21669">
    <property type="entry name" value="SHLD2_OB1"/>
    <property type="match status" value="1"/>
</dbReference>
<feature type="domain" description="Shieldin complex subunit 2 first OB fold" evidence="2">
    <location>
        <begin position="231"/>
        <end position="323"/>
    </location>
</feature>
<feature type="compositionally biased region" description="Low complexity" evidence="1">
    <location>
        <begin position="160"/>
        <end position="171"/>
    </location>
</feature>
<name>A0A8H7Y6E4_PSICU</name>
<dbReference type="Gene3D" id="2.40.50.140">
    <property type="entry name" value="Nucleic acid-binding proteins"/>
    <property type="match status" value="1"/>
</dbReference>
<evidence type="ECO:0000313" key="3">
    <source>
        <dbReference type="EMBL" id="KAG5173602.1"/>
    </source>
</evidence>
<evidence type="ECO:0000256" key="1">
    <source>
        <dbReference type="SAM" id="MobiDB-lite"/>
    </source>
</evidence>
<comment type="caution">
    <text evidence="3">The sequence shown here is derived from an EMBL/GenBank/DDBJ whole genome shotgun (WGS) entry which is preliminary data.</text>
</comment>
<accession>A0A8H7Y6E4</accession>
<gene>
    <name evidence="3" type="ORF">JR316_000259</name>
</gene>
<protein>
    <recommendedName>
        <fullName evidence="2">Shieldin complex subunit 2 first OB fold domain-containing protein</fullName>
    </recommendedName>
</protein>
<dbReference type="OrthoDB" id="2570580at2759"/>
<dbReference type="SUPFAM" id="SSF50249">
    <property type="entry name" value="Nucleic acid-binding proteins"/>
    <property type="match status" value="1"/>
</dbReference>
<sequence>MYRVFLGAPSLSEINNDPSTYSWRTVSSNSSGIALKLTKSTKSFLYPTQGTSESRLIQSSIVIPLATLEEASRRISLIYKDLVFSEGPEDPVEESFATDNIDGTQGEYSGVPAEHTAEVSVFRGKEQTTLISWPPSRPVDDELDESKDSFNAPSFLLDTSSSLGSNSSLLRRGSEPPQTSPPETQASAESQSRFLETQDPESQSFGNYSDASSIARFPSFHFNLHTLTSLSSLVERKFKGSVKISCLLAVLEVEGPDTIRIKNGAEAGKEVSILKIVLGDEEGTVCKLTAWREIAEDWGGAGKAVATKRGDIVHLENVMASCDPAASITLSASPYLKSILTICYRTMPYSHEDGRMRPDLRLGISEPCVRKVAAVVSWFEDLAGLEQI</sequence>
<organism evidence="3">
    <name type="scientific">Psilocybe cubensis</name>
    <name type="common">Psychedelic mushroom</name>
    <name type="synonym">Stropharia cubensis</name>
    <dbReference type="NCBI Taxonomy" id="181762"/>
    <lineage>
        <taxon>Eukaryota</taxon>
        <taxon>Fungi</taxon>
        <taxon>Dikarya</taxon>
        <taxon>Basidiomycota</taxon>
        <taxon>Agaricomycotina</taxon>
        <taxon>Agaricomycetes</taxon>
        <taxon>Agaricomycetidae</taxon>
        <taxon>Agaricales</taxon>
        <taxon>Agaricineae</taxon>
        <taxon>Strophariaceae</taxon>
        <taxon>Psilocybe</taxon>
    </lineage>
</organism>
<dbReference type="InterPro" id="IPR049507">
    <property type="entry name" value="SHLD2_OB1"/>
</dbReference>
<dbReference type="EMBL" id="JAFIQS010000001">
    <property type="protein sequence ID" value="KAG5173602.1"/>
    <property type="molecule type" value="Genomic_DNA"/>
</dbReference>
<feature type="compositionally biased region" description="Polar residues" evidence="1">
    <location>
        <begin position="181"/>
        <end position="208"/>
    </location>
</feature>